<dbReference type="EnsemblMetazoa" id="XM_050649196.1">
    <property type="protein sequence ID" value="XP_050505153.1"/>
    <property type="gene ID" value="LOC114331262"/>
</dbReference>
<feature type="compositionally biased region" description="Basic and acidic residues" evidence="2">
    <location>
        <begin position="129"/>
        <end position="141"/>
    </location>
</feature>
<dbReference type="GeneID" id="114331262"/>
<protein>
    <recommendedName>
        <fullName evidence="5">Coiled-coil domain-containing protein 28B</fullName>
    </recommendedName>
</protein>
<sequence>MPRLGTQLSDILLQFPNVITENKIQEIDDEFYREMKLDSGVTNLQISSSSASSISGVEEFWHSVSLLEANDGKLKYISSSGNTSHSSVVHSARRAGSGTAATGSKITFVNERKVKEGAKPTTVRARNPHKVENPHNSDTPHHSFISQVPDVRHMERALLGLLADFHSGKLRAFGSGCTMEQMTNIREQQEKLAKLHFDLASATVPSLNEEDIQKSQSTMSQLIQRLEQLSDSIEGLHNTSNK</sequence>
<dbReference type="RefSeq" id="XP_050505153.1">
    <property type="nucleotide sequence ID" value="XM_050649196.1"/>
</dbReference>
<dbReference type="Pfam" id="PF13270">
    <property type="entry name" value="CCDC28"/>
    <property type="match status" value="1"/>
</dbReference>
<evidence type="ECO:0000313" key="3">
    <source>
        <dbReference type="EnsemblMetazoa" id="XP_050505153.1"/>
    </source>
</evidence>
<dbReference type="PANTHER" id="PTHR13400">
    <property type="entry name" value="CHEMOKINE C-C MOTIF RECEPTOR 1"/>
    <property type="match status" value="1"/>
</dbReference>
<evidence type="ECO:0008006" key="5">
    <source>
        <dbReference type="Google" id="ProtNLM"/>
    </source>
</evidence>
<dbReference type="Proteomes" id="UP001652700">
    <property type="component" value="Unplaced"/>
</dbReference>
<proteinExistence type="predicted"/>
<organism evidence="3 4">
    <name type="scientific">Diabrotica virgifera virgifera</name>
    <name type="common">western corn rootworm</name>
    <dbReference type="NCBI Taxonomy" id="50390"/>
    <lineage>
        <taxon>Eukaryota</taxon>
        <taxon>Metazoa</taxon>
        <taxon>Ecdysozoa</taxon>
        <taxon>Arthropoda</taxon>
        <taxon>Hexapoda</taxon>
        <taxon>Insecta</taxon>
        <taxon>Pterygota</taxon>
        <taxon>Neoptera</taxon>
        <taxon>Endopterygota</taxon>
        <taxon>Coleoptera</taxon>
        <taxon>Polyphaga</taxon>
        <taxon>Cucujiformia</taxon>
        <taxon>Chrysomeloidea</taxon>
        <taxon>Chrysomelidae</taxon>
        <taxon>Galerucinae</taxon>
        <taxon>Diabroticina</taxon>
        <taxon>Diabroticites</taxon>
        <taxon>Diabrotica</taxon>
    </lineage>
</organism>
<dbReference type="InterPro" id="IPR025271">
    <property type="entry name" value="CCDC28"/>
</dbReference>
<keyword evidence="1" id="KW-0175">Coiled coil</keyword>
<name>A0ABM5K4N7_DIAVI</name>
<feature type="coiled-coil region" evidence="1">
    <location>
        <begin position="212"/>
        <end position="239"/>
    </location>
</feature>
<keyword evidence="4" id="KW-1185">Reference proteome</keyword>
<accession>A0ABM5K4N7</accession>
<evidence type="ECO:0000313" key="4">
    <source>
        <dbReference type="Proteomes" id="UP001652700"/>
    </source>
</evidence>
<feature type="region of interest" description="Disordered" evidence="2">
    <location>
        <begin position="117"/>
        <end position="144"/>
    </location>
</feature>
<evidence type="ECO:0000256" key="1">
    <source>
        <dbReference type="SAM" id="Coils"/>
    </source>
</evidence>
<dbReference type="PANTHER" id="PTHR13400:SF4">
    <property type="entry name" value="COILED-COIL DOMAIN-CONTAINING PROTEIN 28A-LIKE PROTEIN"/>
    <property type="match status" value="1"/>
</dbReference>
<evidence type="ECO:0000256" key="2">
    <source>
        <dbReference type="SAM" id="MobiDB-lite"/>
    </source>
</evidence>
<reference evidence="3" key="1">
    <citation type="submission" date="2025-05" db="UniProtKB">
        <authorList>
            <consortium name="EnsemblMetazoa"/>
        </authorList>
    </citation>
    <scope>IDENTIFICATION</scope>
</reference>